<protein>
    <recommendedName>
        <fullName evidence="10">NEAT domain-containing protein</fullName>
    </recommendedName>
</protein>
<name>A0A165Y0R9_9BACI</name>
<proteinExistence type="predicted"/>
<dbReference type="AlphaFoldDB" id="A0A165Y0R9"/>
<dbReference type="SUPFAM" id="SSF158911">
    <property type="entry name" value="NEAT domain-like"/>
    <property type="match status" value="1"/>
</dbReference>
<evidence type="ECO:0000256" key="9">
    <source>
        <dbReference type="SAM" id="SignalP"/>
    </source>
</evidence>
<keyword evidence="5" id="KW-0408">Iron</keyword>
<accession>A0A165Y0R9</accession>
<feature type="transmembrane region" description="Helical" evidence="8">
    <location>
        <begin position="198"/>
        <end position="216"/>
    </location>
</feature>
<reference evidence="11 12" key="1">
    <citation type="submission" date="2016-04" db="EMBL/GenBank/DDBJ databases">
        <title>Draft genome sequence of Aeribacillus pallidus 8m3 from petroleum reservoir.</title>
        <authorList>
            <person name="Poltaraus A.B."/>
            <person name="Nazina T.N."/>
            <person name="Tourova T.P."/>
            <person name="Malakho S.M."/>
            <person name="Korshunova A.V."/>
            <person name="Sokolova D.S."/>
        </authorList>
    </citation>
    <scope>NUCLEOTIDE SEQUENCE [LARGE SCALE GENOMIC DNA]</scope>
    <source>
        <strain evidence="11 12">8m3</strain>
    </source>
</reference>
<dbReference type="GO" id="GO:0009274">
    <property type="term" value="C:peptidoglycan-based cell wall"/>
    <property type="evidence" value="ECO:0007669"/>
    <property type="project" value="InterPro"/>
</dbReference>
<feature type="region of interest" description="Disordered" evidence="7">
    <location>
        <begin position="150"/>
        <end position="195"/>
    </location>
</feature>
<evidence type="ECO:0000259" key="10">
    <source>
        <dbReference type="PROSITE" id="PS50978"/>
    </source>
</evidence>
<dbReference type="InterPro" id="IPR050436">
    <property type="entry name" value="IsdA"/>
</dbReference>
<keyword evidence="12" id="KW-1185">Reference proteome</keyword>
<dbReference type="NCBIfam" id="TIGR03656">
    <property type="entry name" value="IsdC"/>
    <property type="match status" value="1"/>
</dbReference>
<dbReference type="CDD" id="cd06920">
    <property type="entry name" value="NEAT"/>
    <property type="match status" value="1"/>
</dbReference>
<keyword evidence="8" id="KW-1133">Transmembrane helix</keyword>
<feature type="domain" description="NEAT" evidence="10">
    <location>
        <begin position="27"/>
        <end position="150"/>
    </location>
</feature>
<evidence type="ECO:0000256" key="3">
    <source>
        <dbReference type="ARBA" id="ARBA00022525"/>
    </source>
</evidence>
<evidence type="ECO:0000256" key="1">
    <source>
        <dbReference type="ARBA" id="ARBA00004168"/>
    </source>
</evidence>
<dbReference type="PANTHER" id="PTHR37824:SF1">
    <property type="entry name" value="IRON-REGULATED SURFACE DETERMINANT PROTEIN C"/>
    <property type="match status" value="1"/>
</dbReference>
<evidence type="ECO:0000256" key="8">
    <source>
        <dbReference type="SAM" id="Phobius"/>
    </source>
</evidence>
<evidence type="ECO:0000256" key="4">
    <source>
        <dbReference type="ARBA" id="ARBA00022729"/>
    </source>
</evidence>
<sequence length="225" mass="25271">MKKIFSVVFLLFVVFYASLPASANNSLADGTYTINYKVLKADNDSVSIANDYWEKPAKLIVKNGKYFVQVRLNHSSWIKEFKVSNVDTKVISTDTSANKRVAQFEVDQVPDIVTSQIHVYIPEEEFPGEGVYDSHYTIRLKFDQNSIKAVSSDSNSSNESSTSASTKTSNEKSSQNKTNNQNETDKQTENNPETSDSTSLYVFIGLFLLSAAFLTFKFKSRFKVS</sequence>
<evidence type="ECO:0000256" key="2">
    <source>
        <dbReference type="ARBA" id="ARBA00022512"/>
    </source>
</evidence>
<keyword evidence="3" id="KW-0964">Secreted</keyword>
<keyword evidence="2" id="KW-0134">Cell wall</keyword>
<dbReference type="Pfam" id="PF05031">
    <property type="entry name" value="NEAT"/>
    <property type="match status" value="1"/>
</dbReference>
<feature type="compositionally biased region" description="Low complexity" evidence="7">
    <location>
        <begin position="150"/>
        <end position="173"/>
    </location>
</feature>
<evidence type="ECO:0000256" key="5">
    <source>
        <dbReference type="ARBA" id="ARBA00023004"/>
    </source>
</evidence>
<dbReference type="RefSeq" id="WP_063387709.1">
    <property type="nucleotide sequence ID" value="NZ_LWBR01000018.1"/>
</dbReference>
<dbReference type="PROSITE" id="PS50978">
    <property type="entry name" value="NEAT"/>
    <property type="match status" value="1"/>
</dbReference>
<comment type="subcellular location">
    <subcellularLocation>
        <location evidence="1">Secreted</location>
        <location evidence="1">Cell wall</location>
        <topology evidence="1">Peptidoglycan-anchor</topology>
    </subcellularLocation>
</comment>
<gene>
    <name evidence="11" type="ORF">AZI98_07735</name>
</gene>
<feature type="chain" id="PRO_5039508431" description="NEAT domain-containing protein" evidence="9">
    <location>
        <begin position="24"/>
        <end position="225"/>
    </location>
</feature>
<evidence type="ECO:0000256" key="7">
    <source>
        <dbReference type="SAM" id="MobiDB-lite"/>
    </source>
</evidence>
<dbReference type="SMART" id="SM00725">
    <property type="entry name" value="NEAT"/>
    <property type="match status" value="1"/>
</dbReference>
<dbReference type="OrthoDB" id="2413751at2"/>
<dbReference type="InterPro" id="IPR019909">
    <property type="entry name" value="Haem_uptake_protein_IsdC"/>
</dbReference>
<dbReference type="Gene3D" id="2.60.40.1850">
    <property type="match status" value="1"/>
</dbReference>
<dbReference type="Proteomes" id="UP000076476">
    <property type="component" value="Unassembled WGS sequence"/>
</dbReference>
<dbReference type="GO" id="GO:0030492">
    <property type="term" value="F:hemoglobin binding"/>
    <property type="evidence" value="ECO:0007669"/>
    <property type="project" value="InterPro"/>
</dbReference>
<dbReference type="InterPro" id="IPR006635">
    <property type="entry name" value="NEAT_dom"/>
</dbReference>
<dbReference type="STRING" id="33936.AZI98_07735"/>
<evidence type="ECO:0000256" key="6">
    <source>
        <dbReference type="ARBA" id="ARBA00023088"/>
    </source>
</evidence>
<keyword evidence="6" id="KW-0572">Peptidoglycan-anchor</keyword>
<comment type="caution">
    <text evidence="11">The sequence shown here is derived from an EMBL/GenBank/DDBJ whole genome shotgun (WGS) entry which is preliminary data.</text>
</comment>
<feature type="signal peptide" evidence="9">
    <location>
        <begin position="1"/>
        <end position="23"/>
    </location>
</feature>
<evidence type="ECO:0000313" key="11">
    <source>
        <dbReference type="EMBL" id="KZN96603.1"/>
    </source>
</evidence>
<keyword evidence="8" id="KW-0812">Transmembrane</keyword>
<evidence type="ECO:0000313" key="12">
    <source>
        <dbReference type="Proteomes" id="UP000076476"/>
    </source>
</evidence>
<dbReference type="GO" id="GO:0015886">
    <property type="term" value="P:heme transport"/>
    <property type="evidence" value="ECO:0007669"/>
    <property type="project" value="InterPro"/>
</dbReference>
<keyword evidence="8" id="KW-0472">Membrane</keyword>
<dbReference type="InterPro" id="IPR037250">
    <property type="entry name" value="NEAT_dom_sf"/>
</dbReference>
<dbReference type="PANTHER" id="PTHR37824">
    <property type="entry name" value="IRON-REGULATED SURFACE DETERMINANT PROTEIN C"/>
    <property type="match status" value="1"/>
</dbReference>
<organism evidence="11 12">
    <name type="scientific">Aeribacillus pallidus</name>
    <dbReference type="NCBI Taxonomy" id="33936"/>
    <lineage>
        <taxon>Bacteria</taxon>
        <taxon>Bacillati</taxon>
        <taxon>Bacillota</taxon>
        <taxon>Bacilli</taxon>
        <taxon>Bacillales</taxon>
        <taxon>Bacillaceae</taxon>
        <taxon>Aeribacillus</taxon>
    </lineage>
</organism>
<dbReference type="EMBL" id="LWBR01000018">
    <property type="protein sequence ID" value="KZN96603.1"/>
    <property type="molecule type" value="Genomic_DNA"/>
</dbReference>
<keyword evidence="4 9" id="KW-0732">Signal</keyword>